<keyword evidence="5" id="KW-0808">Transferase</keyword>
<evidence type="ECO:0000256" key="11">
    <source>
        <dbReference type="SAM" id="Phobius"/>
    </source>
</evidence>
<dbReference type="EC" id="2.7.13.3" evidence="3"/>
<dbReference type="Pfam" id="PF00512">
    <property type="entry name" value="HisKA"/>
    <property type="match status" value="1"/>
</dbReference>
<dbReference type="SMART" id="SM00387">
    <property type="entry name" value="HATPase_c"/>
    <property type="match status" value="1"/>
</dbReference>
<evidence type="ECO:0000256" key="5">
    <source>
        <dbReference type="ARBA" id="ARBA00022679"/>
    </source>
</evidence>
<comment type="subcellular location">
    <subcellularLocation>
        <location evidence="2">Cell membrane</location>
    </subcellularLocation>
</comment>
<dbReference type="RefSeq" id="WP_090762147.1">
    <property type="nucleotide sequence ID" value="NZ_FNFB01000004.1"/>
</dbReference>
<dbReference type="Pfam" id="PF00672">
    <property type="entry name" value="HAMP"/>
    <property type="match status" value="1"/>
</dbReference>
<dbReference type="InterPro" id="IPR036890">
    <property type="entry name" value="HATPase_C_sf"/>
</dbReference>
<keyword evidence="9" id="KW-0902">Two-component regulatory system</keyword>
<keyword evidence="7 14" id="KW-0418">Kinase</keyword>
<feature type="domain" description="HAMP" evidence="13">
    <location>
        <begin position="172"/>
        <end position="225"/>
    </location>
</feature>
<gene>
    <name evidence="14" type="ORF">SAMN05421874_104342</name>
</gene>
<dbReference type="InterPro" id="IPR003660">
    <property type="entry name" value="HAMP_dom"/>
</dbReference>
<evidence type="ECO:0000313" key="15">
    <source>
        <dbReference type="Proteomes" id="UP000198683"/>
    </source>
</evidence>
<dbReference type="STRING" id="683260.SAMN05421874_104342"/>
<dbReference type="PROSITE" id="PS50109">
    <property type="entry name" value="HIS_KIN"/>
    <property type="match status" value="1"/>
</dbReference>
<reference evidence="14 15" key="1">
    <citation type="submission" date="2016-10" db="EMBL/GenBank/DDBJ databases">
        <authorList>
            <person name="de Groot N.N."/>
        </authorList>
    </citation>
    <scope>NUCLEOTIDE SEQUENCE [LARGE SCALE GENOMIC DNA]</scope>
    <source>
        <strain evidence="14 15">CGMCC 4.5681</strain>
    </source>
</reference>
<proteinExistence type="predicted"/>
<dbReference type="SUPFAM" id="SSF47384">
    <property type="entry name" value="Homodimeric domain of signal transducing histidine kinase"/>
    <property type="match status" value="1"/>
</dbReference>
<evidence type="ECO:0000256" key="1">
    <source>
        <dbReference type="ARBA" id="ARBA00000085"/>
    </source>
</evidence>
<dbReference type="SUPFAM" id="SSF158472">
    <property type="entry name" value="HAMP domain-like"/>
    <property type="match status" value="1"/>
</dbReference>
<dbReference type="InterPro" id="IPR036097">
    <property type="entry name" value="HisK_dim/P_sf"/>
</dbReference>
<dbReference type="InterPro" id="IPR005467">
    <property type="entry name" value="His_kinase_dom"/>
</dbReference>
<dbReference type="EMBL" id="FNFB01000004">
    <property type="protein sequence ID" value="SDK00073.1"/>
    <property type="molecule type" value="Genomic_DNA"/>
</dbReference>
<evidence type="ECO:0000259" key="13">
    <source>
        <dbReference type="PROSITE" id="PS50885"/>
    </source>
</evidence>
<evidence type="ECO:0000256" key="9">
    <source>
        <dbReference type="ARBA" id="ARBA00023012"/>
    </source>
</evidence>
<evidence type="ECO:0000256" key="4">
    <source>
        <dbReference type="ARBA" id="ARBA00022553"/>
    </source>
</evidence>
<feature type="transmembrane region" description="Helical" evidence="11">
    <location>
        <begin position="7"/>
        <end position="29"/>
    </location>
</feature>
<keyword evidence="6 11" id="KW-0812">Transmembrane</keyword>
<evidence type="ECO:0000256" key="10">
    <source>
        <dbReference type="ARBA" id="ARBA00023136"/>
    </source>
</evidence>
<dbReference type="GO" id="GO:0000155">
    <property type="term" value="F:phosphorelay sensor kinase activity"/>
    <property type="evidence" value="ECO:0007669"/>
    <property type="project" value="InterPro"/>
</dbReference>
<dbReference type="PRINTS" id="PR00344">
    <property type="entry name" value="BCTRLSENSOR"/>
</dbReference>
<keyword evidence="15" id="KW-1185">Reference proteome</keyword>
<comment type="catalytic activity">
    <reaction evidence="1">
        <text>ATP + protein L-histidine = ADP + protein N-phospho-L-histidine.</text>
        <dbReference type="EC" id="2.7.13.3"/>
    </reaction>
</comment>
<feature type="domain" description="Histidine kinase" evidence="12">
    <location>
        <begin position="233"/>
        <end position="439"/>
    </location>
</feature>
<keyword evidence="4" id="KW-0597">Phosphoprotein</keyword>
<dbReference type="Gene3D" id="1.10.287.130">
    <property type="match status" value="1"/>
</dbReference>
<evidence type="ECO:0000256" key="2">
    <source>
        <dbReference type="ARBA" id="ARBA00004236"/>
    </source>
</evidence>
<keyword evidence="8 11" id="KW-1133">Transmembrane helix</keyword>
<dbReference type="CDD" id="cd00075">
    <property type="entry name" value="HATPase"/>
    <property type="match status" value="1"/>
</dbReference>
<dbReference type="Gene3D" id="6.10.340.10">
    <property type="match status" value="1"/>
</dbReference>
<organism evidence="14 15">
    <name type="scientific">Nonomuraea maritima</name>
    <dbReference type="NCBI Taxonomy" id="683260"/>
    <lineage>
        <taxon>Bacteria</taxon>
        <taxon>Bacillati</taxon>
        <taxon>Actinomycetota</taxon>
        <taxon>Actinomycetes</taxon>
        <taxon>Streptosporangiales</taxon>
        <taxon>Streptosporangiaceae</taxon>
        <taxon>Nonomuraea</taxon>
    </lineage>
</organism>
<evidence type="ECO:0000256" key="6">
    <source>
        <dbReference type="ARBA" id="ARBA00022692"/>
    </source>
</evidence>
<dbReference type="PROSITE" id="PS50885">
    <property type="entry name" value="HAMP"/>
    <property type="match status" value="1"/>
</dbReference>
<dbReference type="CDD" id="cd06225">
    <property type="entry name" value="HAMP"/>
    <property type="match status" value="1"/>
</dbReference>
<dbReference type="PANTHER" id="PTHR45436:SF5">
    <property type="entry name" value="SENSOR HISTIDINE KINASE TRCS"/>
    <property type="match status" value="1"/>
</dbReference>
<protein>
    <recommendedName>
        <fullName evidence="3">histidine kinase</fullName>
        <ecNumber evidence="3">2.7.13.3</ecNumber>
    </recommendedName>
</protein>
<dbReference type="OrthoDB" id="9786919at2"/>
<dbReference type="Gene3D" id="3.30.565.10">
    <property type="entry name" value="Histidine kinase-like ATPase, C-terminal domain"/>
    <property type="match status" value="1"/>
</dbReference>
<dbReference type="AlphaFoldDB" id="A0A1G8YBM9"/>
<evidence type="ECO:0000256" key="3">
    <source>
        <dbReference type="ARBA" id="ARBA00012438"/>
    </source>
</evidence>
<dbReference type="PANTHER" id="PTHR45436">
    <property type="entry name" value="SENSOR HISTIDINE KINASE YKOH"/>
    <property type="match status" value="1"/>
</dbReference>
<evidence type="ECO:0000256" key="8">
    <source>
        <dbReference type="ARBA" id="ARBA00022989"/>
    </source>
</evidence>
<name>A0A1G8YBM9_9ACTN</name>
<evidence type="ECO:0000256" key="7">
    <source>
        <dbReference type="ARBA" id="ARBA00022777"/>
    </source>
</evidence>
<dbReference type="CDD" id="cd00082">
    <property type="entry name" value="HisKA"/>
    <property type="match status" value="1"/>
</dbReference>
<dbReference type="SMART" id="SM00304">
    <property type="entry name" value="HAMP"/>
    <property type="match status" value="1"/>
</dbReference>
<dbReference type="Pfam" id="PF02518">
    <property type="entry name" value="HATPase_c"/>
    <property type="match status" value="1"/>
</dbReference>
<accession>A0A1G8YBM9</accession>
<dbReference type="InterPro" id="IPR050428">
    <property type="entry name" value="TCS_sensor_his_kinase"/>
</dbReference>
<dbReference type="InterPro" id="IPR004358">
    <property type="entry name" value="Sig_transdc_His_kin-like_C"/>
</dbReference>
<dbReference type="SMART" id="SM00388">
    <property type="entry name" value="HisKA"/>
    <property type="match status" value="1"/>
</dbReference>
<sequence>MSLRNRVALAGGAVVFSTLFIASMVLYLWQGANLRSQHDSDLVAAVAQTPELLKAFKQKRYPPSAVVSVGAIWLQLPLKGVEGNSSGFIPVSSRDVAVAARKTPPYLQDVEHDGVRYRVYTAPYPGPDGSLVRAAVPVSVIDAALDRLWTLLSMITVAGGVLAATGARLAAGAVLRPVRRLTEAVEHVTTTQDLSARVKADGKDEIARLARSFSSMMAAVEESVRTQRQLVADASHELRTPLTSLNTNLELLNEKDGLTDPDAPALVDDARRQAEELKGLVNDLIDLGRYGHTATHTEDTRLDLLAEGVLARADRRASHVRFSAELAPCLVHADPDAVERAVGNLVDNAVKWSPAGGRIHVRVEAGGTVSVTDQGPGIPAADLPYIFDRFYRSPAARSMPGSGLGLAIVRQVAETHGGTVAAEPLERGVRLRMSLPPIR</sequence>
<evidence type="ECO:0000259" key="12">
    <source>
        <dbReference type="PROSITE" id="PS50109"/>
    </source>
</evidence>
<dbReference type="Proteomes" id="UP000198683">
    <property type="component" value="Unassembled WGS sequence"/>
</dbReference>
<dbReference type="SUPFAM" id="SSF55874">
    <property type="entry name" value="ATPase domain of HSP90 chaperone/DNA topoisomerase II/histidine kinase"/>
    <property type="match status" value="1"/>
</dbReference>
<dbReference type="InterPro" id="IPR003661">
    <property type="entry name" value="HisK_dim/P_dom"/>
</dbReference>
<dbReference type="GO" id="GO:0005886">
    <property type="term" value="C:plasma membrane"/>
    <property type="evidence" value="ECO:0007669"/>
    <property type="project" value="UniProtKB-SubCell"/>
</dbReference>
<evidence type="ECO:0000313" key="14">
    <source>
        <dbReference type="EMBL" id="SDK00073.1"/>
    </source>
</evidence>
<dbReference type="InterPro" id="IPR003594">
    <property type="entry name" value="HATPase_dom"/>
</dbReference>
<keyword evidence="10 11" id="KW-0472">Membrane</keyword>